<dbReference type="Proteomes" id="UP000185655">
    <property type="component" value="Unassembled WGS sequence"/>
</dbReference>
<organism evidence="2 3">
    <name type="scientific">Pseudolactococcus chungangensis CAU 28 = DSM 22330</name>
    <dbReference type="NCBI Taxonomy" id="1122154"/>
    <lineage>
        <taxon>Bacteria</taxon>
        <taxon>Bacillati</taxon>
        <taxon>Bacillota</taxon>
        <taxon>Bacilli</taxon>
        <taxon>Lactobacillales</taxon>
        <taxon>Streptococcaceae</taxon>
        <taxon>Pseudolactococcus</taxon>
    </lineage>
</organism>
<evidence type="ECO:0000313" key="4">
    <source>
        <dbReference type="Proteomes" id="UP000218979"/>
    </source>
</evidence>
<name>A0A1K2HG04_9LACT</name>
<protein>
    <submittedName>
        <fullName evidence="2">Uncharacterized protein</fullName>
    </submittedName>
</protein>
<reference evidence="2 3" key="2">
    <citation type="submission" date="2016-11" db="EMBL/GenBank/DDBJ databases">
        <authorList>
            <person name="Jaros S."/>
            <person name="Januszkiewicz K."/>
            <person name="Wedrychowicz H."/>
        </authorList>
    </citation>
    <scope>NUCLEOTIDE SEQUENCE [LARGE SCALE GENOMIC DNA]</scope>
    <source>
        <strain evidence="2 3">DSM 22330</strain>
    </source>
</reference>
<accession>A0A1K2HG04</accession>
<proteinExistence type="predicted"/>
<sequence>MVDEGDAMTTIENTVFRQLNEQELTFVSGGILGITLNKQELNTR</sequence>
<dbReference type="EMBL" id="FPKS01000011">
    <property type="protein sequence ID" value="SFZ75716.1"/>
    <property type="molecule type" value="Genomic_DNA"/>
</dbReference>
<evidence type="ECO:0000313" key="1">
    <source>
        <dbReference type="EMBL" id="PCS03056.1"/>
    </source>
</evidence>
<dbReference type="Proteomes" id="UP000218979">
    <property type="component" value="Unassembled WGS sequence"/>
</dbReference>
<dbReference type="RefSeq" id="WP_280522682.1">
    <property type="nucleotide sequence ID" value="NZ_JXJT01000011.1"/>
</dbReference>
<evidence type="ECO:0000313" key="3">
    <source>
        <dbReference type="Proteomes" id="UP000185655"/>
    </source>
</evidence>
<keyword evidence="4" id="KW-1185">Reference proteome</keyword>
<dbReference type="EMBL" id="JXJT01000011">
    <property type="protein sequence ID" value="PCS03056.1"/>
    <property type="molecule type" value="Genomic_DNA"/>
</dbReference>
<dbReference type="AlphaFoldDB" id="A0A1K2HG04"/>
<reference evidence="1 4" key="1">
    <citation type="submission" date="2014-12" db="EMBL/GenBank/DDBJ databases">
        <title>Draft genome sequences of 10 type strains of Lactococcus.</title>
        <authorList>
            <person name="Sun Z."/>
            <person name="Zhong Z."/>
            <person name="Liu W."/>
            <person name="Zhang W."/>
            <person name="Zhang H."/>
        </authorList>
    </citation>
    <scope>NUCLEOTIDE SEQUENCE [LARGE SCALE GENOMIC DNA]</scope>
    <source>
        <strain evidence="1 4">DSM 22330</strain>
    </source>
</reference>
<gene>
    <name evidence="1" type="ORF">RR45_GL000345</name>
    <name evidence="2" type="ORF">SAMN02746068_01714</name>
</gene>
<evidence type="ECO:0000313" key="2">
    <source>
        <dbReference type="EMBL" id="SFZ75716.1"/>
    </source>
</evidence>